<protein>
    <submittedName>
        <fullName evidence="1">Uncharacterized protein</fullName>
    </submittedName>
</protein>
<evidence type="ECO:0000313" key="1">
    <source>
        <dbReference type="EMBL" id="VFQ93111.1"/>
    </source>
</evidence>
<dbReference type="Proteomes" id="UP000595140">
    <property type="component" value="Unassembled WGS sequence"/>
</dbReference>
<accession>A0A484MW08</accession>
<name>A0A484MW08_9ASTE</name>
<gene>
    <name evidence="1" type="ORF">CCAM_LOCUS34887</name>
</gene>
<dbReference type="EMBL" id="OOIL02004817">
    <property type="protein sequence ID" value="VFQ93111.1"/>
    <property type="molecule type" value="Genomic_DNA"/>
</dbReference>
<proteinExistence type="predicted"/>
<evidence type="ECO:0000313" key="2">
    <source>
        <dbReference type="Proteomes" id="UP000595140"/>
    </source>
</evidence>
<sequence>MTPAMDCDEKDDWPTDAGELNWGFVYRVIQKMSSPLYSLGGKHFKKGMKMWQWLCILIRKSHLESVKDVYK</sequence>
<reference evidence="1 2" key="1">
    <citation type="submission" date="2018-04" db="EMBL/GenBank/DDBJ databases">
        <authorList>
            <person name="Vogel A."/>
        </authorList>
    </citation>
    <scope>NUCLEOTIDE SEQUENCE [LARGE SCALE GENOMIC DNA]</scope>
</reference>
<keyword evidence="2" id="KW-1185">Reference proteome</keyword>
<dbReference type="AlphaFoldDB" id="A0A484MW08"/>
<organism evidence="1 2">
    <name type="scientific">Cuscuta campestris</name>
    <dbReference type="NCBI Taxonomy" id="132261"/>
    <lineage>
        <taxon>Eukaryota</taxon>
        <taxon>Viridiplantae</taxon>
        <taxon>Streptophyta</taxon>
        <taxon>Embryophyta</taxon>
        <taxon>Tracheophyta</taxon>
        <taxon>Spermatophyta</taxon>
        <taxon>Magnoliopsida</taxon>
        <taxon>eudicotyledons</taxon>
        <taxon>Gunneridae</taxon>
        <taxon>Pentapetalae</taxon>
        <taxon>asterids</taxon>
        <taxon>lamiids</taxon>
        <taxon>Solanales</taxon>
        <taxon>Convolvulaceae</taxon>
        <taxon>Cuscuteae</taxon>
        <taxon>Cuscuta</taxon>
        <taxon>Cuscuta subgen. Grammica</taxon>
        <taxon>Cuscuta sect. Cleistogrammica</taxon>
    </lineage>
</organism>